<sequence>MNFATKTQRGLTDERRAAAPAHITCFNYGSQGHRTVHCPKQLSKNGYPRRQDYQSRGSNPSHRHKAALVVPTDGSCKRKRASMEQIAEFRRNGQIPVASHSGYTILFRAIEGPVLKDLIYDLIIGNIAEAWNAHDLHPLWEHGACGETKKQAAAEGCTTPFKVAQKVHMDIIGPEKLVEMQTSDTTLDHCRDQEDPFEIKGKERSDAGTKSKKF</sequence>
<gene>
    <name evidence="2" type="ORF">RRG08_012486</name>
</gene>
<name>A0AAE1AP21_9GAST</name>
<feature type="region of interest" description="Disordered" evidence="1">
    <location>
        <begin position="183"/>
        <end position="214"/>
    </location>
</feature>
<reference evidence="2" key="1">
    <citation type="journal article" date="2023" name="G3 (Bethesda)">
        <title>A reference genome for the long-term kleptoplast-retaining sea slug Elysia crispata morphotype clarki.</title>
        <authorList>
            <person name="Eastman K.E."/>
            <person name="Pendleton A.L."/>
            <person name="Shaikh M.A."/>
            <person name="Suttiyut T."/>
            <person name="Ogas R."/>
            <person name="Tomko P."/>
            <person name="Gavelis G."/>
            <person name="Widhalm J.R."/>
            <person name="Wisecaver J.H."/>
        </authorList>
    </citation>
    <scope>NUCLEOTIDE SEQUENCE</scope>
    <source>
        <strain evidence="2">ECLA1</strain>
    </source>
</reference>
<protein>
    <submittedName>
        <fullName evidence="2">Uncharacterized protein</fullName>
    </submittedName>
</protein>
<organism evidence="2 3">
    <name type="scientific">Elysia crispata</name>
    <name type="common">lettuce slug</name>
    <dbReference type="NCBI Taxonomy" id="231223"/>
    <lineage>
        <taxon>Eukaryota</taxon>
        <taxon>Metazoa</taxon>
        <taxon>Spiralia</taxon>
        <taxon>Lophotrochozoa</taxon>
        <taxon>Mollusca</taxon>
        <taxon>Gastropoda</taxon>
        <taxon>Heterobranchia</taxon>
        <taxon>Euthyneura</taxon>
        <taxon>Panpulmonata</taxon>
        <taxon>Sacoglossa</taxon>
        <taxon>Placobranchoidea</taxon>
        <taxon>Plakobranchidae</taxon>
        <taxon>Elysia</taxon>
    </lineage>
</organism>
<keyword evidence="3" id="KW-1185">Reference proteome</keyword>
<feature type="region of interest" description="Disordered" evidence="1">
    <location>
        <begin position="43"/>
        <end position="64"/>
    </location>
</feature>
<dbReference type="Proteomes" id="UP001283361">
    <property type="component" value="Unassembled WGS sequence"/>
</dbReference>
<feature type="compositionally biased region" description="Basic and acidic residues" evidence="1">
    <location>
        <begin position="186"/>
        <end position="214"/>
    </location>
</feature>
<proteinExistence type="predicted"/>
<evidence type="ECO:0000313" key="2">
    <source>
        <dbReference type="EMBL" id="KAK3791299.1"/>
    </source>
</evidence>
<evidence type="ECO:0000313" key="3">
    <source>
        <dbReference type="Proteomes" id="UP001283361"/>
    </source>
</evidence>
<dbReference type="EMBL" id="JAWDGP010001473">
    <property type="protein sequence ID" value="KAK3791299.1"/>
    <property type="molecule type" value="Genomic_DNA"/>
</dbReference>
<dbReference type="AlphaFoldDB" id="A0AAE1AP21"/>
<accession>A0AAE1AP21</accession>
<evidence type="ECO:0000256" key="1">
    <source>
        <dbReference type="SAM" id="MobiDB-lite"/>
    </source>
</evidence>
<comment type="caution">
    <text evidence="2">The sequence shown here is derived from an EMBL/GenBank/DDBJ whole genome shotgun (WGS) entry which is preliminary data.</text>
</comment>